<dbReference type="RefSeq" id="WP_142506507.1">
    <property type="nucleotide sequence ID" value="NZ_FXTI01000012.1"/>
</dbReference>
<feature type="domain" description="Alanine dehydrogenase/pyridine nucleotide transhydrogenase NAD(H)-binding" evidence="10">
    <location>
        <begin position="147"/>
        <end position="296"/>
    </location>
</feature>
<organism evidence="12 13">
    <name type="scientific">Melghirimyces algeriensis</name>
    <dbReference type="NCBI Taxonomy" id="910412"/>
    <lineage>
        <taxon>Bacteria</taxon>
        <taxon>Bacillati</taxon>
        <taxon>Bacillota</taxon>
        <taxon>Bacilli</taxon>
        <taxon>Bacillales</taxon>
        <taxon>Thermoactinomycetaceae</taxon>
        <taxon>Melghirimyces</taxon>
    </lineage>
</organism>
<feature type="binding site" evidence="8">
    <location>
        <position position="15"/>
    </location>
    <ligand>
        <name>substrate</name>
    </ligand>
</feature>
<evidence type="ECO:0000256" key="3">
    <source>
        <dbReference type="ARBA" id="ARBA00012897"/>
    </source>
</evidence>
<feature type="binding site" evidence="9">
    <location>
        <position position="196"/>
    </location>
    <ligand>
        <name>NAD(+)</name>
        <dbReference type="ChEBI" id="CHEBI:57540"/>
    </ligand>
</feature>
<evidence type="ECO:0000313" key="12">
    <source>
        <dbReference type="EMBL" id="SMO89839.1"/>
    </source>
</evidence>
<dbReference type="Gene3D" id="3.40.50.720">
    <property type="entry name" value="NAD(P)-binding Rossmann-like Domain"/>
    <property type="match status" value="2"/>
</dbReference>
<dbReference type="InterPro" id="IPR007886">
    <property type="entry name" value="AlaDH/PNT_N"/>
</dbReference>
<dbReference type="EMBL" id="FXTI01000012">
    <property type="protein sequence ID" value="SMO89839.1"/>
    <property type="molecule type" value="Genomic_DNA"/>
</dbReference>
<dbReference type="PROSITE" id="PS00837">
    <property type="entry name" value="ALADH_PNT_2"/>
    <property type="match status" value="1"/>
</dbReference>
<evidence type="ECO:0000256" key="4">
    <source>
        <dbReference type="ARBA" id="ARBA00023002"/>
    </source>
</evidence>
<dbReference type="InterPro" id="IPR008141">
    <property type="entry name" value="Ala_DH"/>
</dbReference>
<evidence type="ECO:0000313" key="13">
    <source>
        <dbReference type="Proteomes" id="UP000315636"/>
    </source>
</evidence>
<dbReference type="PANTHER" id="PTHR42795">
    <property type="entry name" value="ALANINE DEHYDROGENASE"/>
    <property type="match status" value="1"/>
</dbReference>
<dbReference type="NCBIfam" id="TIGR00518">
    <property type="entry name" value="alaDH"/>
    <property type="match status" value="1"/>
</dbReference>
<dbReference type="Proteomes" id="UP000315636">
    <property type="component" value="Unassembled WGS sequence"/>
</dbReference>
<dbReference type="OrthoDB" id="9804592at2"/>
<dbReference type="GO" id="GO:0005886">
    <property type="term" value="C:plasma membrane"/>
    <property type="evidence" value="ECO:0007669"/>
    <property type="project" value="TreeGrafter"/>
</dbReference>
<feature type="domain" description="Alanine dehydrogenase/pyridine nucleotide transhydrogenase N-terminal" evidence="11">
    <location>
        <begin position="4"/>
        <end position="135"/>
    </location>
</feature>
<feature type="binding site" evidence="8">
    <location>
        <position position="73"/>
    </location>
    <ligand>
        <name>substrate</name>
    </ligand>
</feature>
<dbReference type="InterPro" id="IPR036291">
    <property type="entry name" value="NAD(P)-bd_dom_sf"/>
</dbReference>
<keyword evidence="9" id="KW-0547">Nucleotide-binding</keyword>
<dbReference type="GO" id="GO:0000166">
    <property type="term" value="F:nucleotide binding"/>
    <property type="evidence" value="ECO:0007669"/>
    <property type="project" value="UniProtKB-KW"/>
</dbReference>
<evidence type="ECO:0000256" key="5">
    <source>
        <dbReference type="ARBA" id="ARBA00023027"/>
    </source>
</evidence>
<dbReference type="SMART" id="SM01003">
    <property type="entry name" value="AlaDh_PNT_N"/>
    <property type="match status" value="1"/>
</dbReference>
<dbReference type="InterPro" id="IPR007698">
    <property type="entry name" value="AlaDH/PNT_NAD(H)-bd"/>
</dbReference>
<evidence type="ECO:0000259" key="10">
    <source>
        <dbReference type="SMART" id="SM01002"/>
    </source>
</evidence>
<dbReference type="SUPFAM" id="SSF52283">
    <property type="entry name" value="Formate/glycerate dehydrogenase catalytic domain-like"/>
    <property type="match status" value="1"/>
</dbReference>
<dbReference type="GO" id="GO:0000286">
    <property type="term" value="F:alanine dehydrogenase activity"/>
    <property type="evidence" value="ECO:0007669"/>
    <property type="project" value="UniProtKB-UniRule"/>
</dbReference>
<accession>A0A521F0Z1</accession>
<dbReference type="CDD" id="cd05305">
    <property type="entry name" value="L-AlaDH"/>
    <property type="match status" value="1"/>
</dbReference>
<protein>
    <recommendedName>
        <fullName evidence="3 6">Alanine dehydrogenase</fullName>
        <ecNumber evidence="3 6">1.4.1.1</ecNumber>
    </recommendedName>
</protein>
<dbReference type="SUPFAM" id="SSF51735">
    <property type="entry name" value="NAD(P)-binding Rossmann-fold domains"/>
    <property type="match status" value="1"/>
</dbReference>
<evidence type="ECO:0000259" key="11">
    <source>
        <dbReference type="SMART" id="SM01003"/>
    </source>
</evidence>
<dbReference type="Pfam" id="PF05222">
    <property type="entry name" value="AlaDh_PNT_N"/>
    <property type="match status" value="1"/>
</dbReference>
<dbReference type="Pfam" id="PF01262">
    <property type="entry name" value="AlaDh_PNT_C"/>
    <property type="match status" value="1"/>
</dbReference>
<keyword evidence="4 6" id="KW-0560">Oxidoreductase</keyword>
<dbReference type="PIRSF" id="PIRSF000183">
    <property type="entry name" value="Alanine_dh"/>
    <property type="match status" value="1"/>
</dbReference>
<feature type="active site" description="Proton donor/acceptor" evidence="7">
    <location>
        <position position="268"/>
    </location>
</feature>
<feature type="binding site" evidence="9">
    <location>
        <begin position="265"/>
        <end position="268"/>
    </location>
    <ligand>
        <name>NAD(+)</name>
        <dbReference type="ChEBI" id="CHEBI:57540"/>
    </ligand>
</feature>
<comment type="catalytic activity">
    <reaction evidence="6">
        <text>L-alanine + NAD(+) + H2O = pyruvate + NH4(+) + NADH + H(+)</text>
        <dbReference type="Rhea" id="RHEA:18405"/>
        <dbReference type="ChEBI" id="CHEBI:15361"/>
        <dbReference type="ChEBI" id="CHEBI:15377"/>
        <dbReference type="ChEBI" id="CHEBI:15378"/>
        <dbReference type="ChEBI" id="CHEBI:28938"/>
        <dbReference type="ChEBI" id="CHEBI:57540"/>
        <dbReference type="ChEBI" id="CHEBI:57945"/>
        <dbReference type="ChEBI" id="CHEBI:57972"/>
        <dbReference type="EC" id="1.4.1.1"/>
    </reaction>
</comment>
<feature type="active site" description="Proton donor/acceptor" evidence="7">
    <location>
        <position position="94"/>
    </location>
</feature>
<feature type="binding site" evidence="9">
    <location>
        <position position="218"/>
    </location>
    <ligand>
        <name>NAD(+)</name>
        <dbReference type="ChEBI" id="CHEBI:57540"/>
    </ligand>
</feature>
<evidence type="ECO:0000256" key="6">
    <source>
        <dbReference type="PIRNR" id="PIRNR000183"/>
    </source>
</evidence>
<comment type="pathway">
    <text evidence="1">Amino-acid degradation; L-alanine degradation via dehydrogenase pathway; NH(3) and pyruvate from L-alanine: step 1/1.</text>
</comment>
<evidence type="ECO:0000256" key="7">
    <source>
        <dbReference type="PIRSR" id="PIRSR000183-1"/>
    </source>
</evidence>
<proteinExistence type="inferred from homology"/>
<gene>
    <name evidence="12" type="ORF">SAMN06264849_11218</name>
</gene>
<name>A0A521F0Z1_9BACL</name>
<feature type="binding site" evidence="9">
    <location>
        <position position="278"/>
    </location>
    <ligand>
        <name>NAD(+)</name>
        <dbReference type="ChEBI" id="CHEBI:57540"/>
    </ligand>
</feature>
<dbReference type="GO" id="GO:0042853">
    <property type="term" value="P:L-alanine catabolic process"/>
    <property type="evidence" value="ECO:0007669"/>
    <property type="project" value="UniProtKB-UniPathway"/>
</dbReference>
<evidence type="ECO:0000256" key="8">
    <source>
        <dbReference type="PIRSR" id="PIRSR000183-2"/>
    </source>
</evidence>
<feature type="binding site" evidence="9">
    <location>
        <begin position="237"/>
        <end position="238"/>
    </location>
    <ligand>
        <name>NAD(+)</name>
        <dbReference type="ChEBI" id="CHEBI:57540"/>
    </ligand>
</feature>
<feature type="binding site" evidence="9">
    <location>
        <position position="201"/>
    </location>
    <ligand>
        <name>NAD(+)</name>
        <dbReference type="ChEBI" id="CHEBI:57540"/>
    </ligand>
</feature>
<feature type="binding site" evidence="9">
    <location>
        <position position="132"/>
    </location>
    <ligand>
        <name>NAD(+)</name>
        <dbReference type="ChEBI" id="CHEBI:57540"/>
    </ligand>
</feature>
<comment type="similarity">
    <text evidence="2 6">Belongs to the AlaDH/PNT family.</text>
</comment>
<sequence>MRIGVPKEVKNREFRVAITPAGVQALVDAGHEVVIQESAGVGSGFTDEEYIQAGASIGSVDDAWGANLVLKVKEPISEEYHHFREDLLLFTYLHLAADRPLTEAMVDSNMTGVAYETVQLENGALPLLAPMSEVAGRMSVQVGVHCLEKPQGGSGVLLGGVPGVPPASVVIIGGGMVGTQAAKMAVGLGADVTIIDLNGQRLRQLDDLFNGRVRTVMSNRLNIEQAVRNADLVIGAVLIPGTRAPKLVTKDMIAGMKPGSVVVDVAVDQGGCVETADRVTTHDNPTYTVDGVVHYSVANMPGAVPRTSTLALTNATLPYVLKLANNGLNEKTDPALLKGVNIAQGKVTYQGVADAFGMEYASPEQLYK</sequence>
<dbReference type="FunFam" id="3.40.50.720:FF:000049">
    <property type="entry name" value="Alanine dehydrogenase"/>
    <property type="match status" value="1"/>
</dbReference>
<dbReference type="UniPathway" id="UPA00527">
    <property type="reaction ID" value="UER00585"/>
</dbReference>
<dbReference type="InterPro" id="IPR008143">
    <property type="entry name" value="Ala_DH/PNT_CS2"/>
</dbReference>
<dbReference type="EC" id="1.4.1.1" evidence="3 6"/>
<dbReference type="PANTHER" id="PTHR42795:SF1">
    <property type="entry name" value="ALANINE DEHYDROGENASE"/>
    <property type="match status" value="1"/>
</dbReference>
<dbReference type="AlphaFoldDB" id="A0A521F0Z1"/>
<evidence type="ECO:0000256" key="2">
    <source>
        <dbReference type="ARBA" id="ARBA00005689"/>
    </source>
</evidence>
<keyword evidence="13" id="KW-1185">Reference proteome</keyword>
<feature type="binding site" evidence="9">
    <location>
        <begin position="297"/>
        <end position="300"/>
    </location>
    <ligand>
        <name>NAD(+)</name>
        <dbReference type="ChEBI" id="CHEBI:57540"/>
    </ligand>
</feature>
<evidence type="ECO:0000256" key="1">
    <source>
        <dbReference type="ARBA" id="ARBA00005206"/>
    </source>
</evidence>
<reference evidence="12 13" key="1">
    <citation type="submission" date="2017-05" db="EMBL/GenBank/DDBJ databases">
        <authorList>
            <person name="Varghese N."/>
            <person name="Submissions S."/>
        </authorList>
    </citation>
    <scope>NUCLEOTIDE SEQUENCE [LARGE SCALE GENOMIC DNA]</scope>
    <source>
        <strain evidence="12 13">DSM 45474</strain>
    </source>
</reference>
<keyword evidence="5 6" id="KW-0520">NAD</keyword>
<dbReference type="SMART" id="SM01002">
    <property type="entry name" value="AlaDh_PNT_C"/>
    <property type="match status" value="1"/>
</dbReference>
<evidence type="ECO:0000256" key="9">
    <source>
        <dbReference type="PIRSR" id="PIRSR000183-3"/>
    </source>
</evidence>